<feature type="domain" description="Retroviral polymerase SH3-like" evidence="1">
    <location>
        <begin position="144"/>
        <end position="205"/>
    </location>
</feature>
<dbReference type="AlphaFoldDB" id="A0A9Q3F202"/>
<organism evidence="2 3">
    <name type="scientific">Austropuccinia psidii MF-1</name>
    <dbReference type="NCBI Taxonomy" id="1389203"/>
    <lineage>
        <taxon>Eukaryota</taxon>
        <taxon>Fungi</taxon>
        <taxon>Dikarya</taxon>
        <taxon>Basidiomycota</taxon>
        <taxon>Pucciniomycotina</taxon>
        <taxon>Pucciniomycetes</taxon>
        <taxon>Pucciniales</taxon>
        <taxon>Sphaerophragmiaceae</taxon>
        <taxon>Austropuccinia</taxon>
    </lineage>
</organism>
<dbReference type="OrthoDB" id="430476at2759"/>
<sequence>NCGLFGYVKYTSRLTLHTIQISVGNCIPNSNLKEKEQKKNFTIACALFIQNSRTSNLTITIVLDTGASSLMFNNKHFFENLQQDVQTNVATGCDKSTLISKGQETVLTATFLCNLIPKHEDHVTPNEIWYKSKPHLNKLKPFGCQAWVKIPKDLISNKFSPKAWDGILLGYENDASSYWILRTYNQKIIVSKHVIFDEEKFPSLPSYHQNDNEIFNAFPGLIQTSERELPDDQPKDNSHSIELIPADDEDEDSFFDALEQKPQQIRVIGPRHPTLISSEIDSKNILPFCRRQPRTNLIIQTCSIPNSFEEAMKSSNRNKWGLAIQKEILNINRINVWTLRNKKINDHPISSVWIFKKNRKILESLTFKNNGFNHIKTYTDADWGNNPIDRRSISGYTVSINSHLISWKSKKQQTVSHSTTKAEHKSHSDAAKETSWLINLINEIQLTSLTLKPILLNDNKGAIDLALCDTNHGGFKTKHMDIKFHHIRELLKNGMRLLKNVSTASMNADLLTKSVGKTILL</sequence>
<proteinExistence type="predicted"/>
<dbReference type="EMBL" id="AVOT02035694">
    <property type="protein sequence ID" value="MBW0530092.1"/>
    <property type="molecule type" value="Genomic_DNA"/>
</dbReference>
<dbReference type="Pfam" id="PF25597">
    <property type="entry name" value="SH3_retrovirus"/>
    <property type="match status" value="1"/>
</dbReference>
<dbReference type="CDD" id="cd09272">
    <property type="entry name" value="RNase_HI_RT_Ty1"/>
    <property type="match status" value="1"/>
</dbReference>
<dbReference type="Proteomes" id="UP000765509">
    <property type="component" value="Unassembled WGS sequence"/>
</dbReference>
<dbReference type="PANTHER" id="PTHR11439:SF440">
    <property type="entry name" value="INTEGRASE CATALYTIC DOMAIN-CONTAINING PROTEIN"/>
    <property type="match status" value="1"/>
</dbReference>
<keyword evidence="3" id="KW-1185">Reference proteome</keyword>
<evidence type="ECO:0000313" key="2">
    <source>
        <dbReference type="EMBL" id="MBW0530092.1"/>
    </source>
</evidence>
<dbReference type="InterPro" id="IPR057670">
    <property type="entry name" value="SH3_retrovirus"/>
</dbReference>
<reference evidence="2" key="1">
    <citation type="submission" date="2021-03" db="EMBL/GenBank/DDBJ databases">
        <title>Draft genome sequence of rust myrtle Austropuccinia psidii MF-1, a brazilian biotype.</title>
        <authorList>
            <person name="Quecine M.C."/>
            <person name="Pachon D.M.R."/>
            <person name="Bonatelli M.L."/>
            <person name="Correr F.H."/>
            <person name="Franceschini L.M."/>
            <person name="Leite T.F."/>
            <person name="Margarido G.R.A."/>
            <person name="Almeida C.A."/>
            <person name="Ferrarezi J.A."/>
            <person name="Labate C.A."/>
        </authorList>
    </citation>
    <scope>NUCLEOTIDE SEQUENCE</scope>
    <source>
        <strain evidence="2">MF-1</strain>
    </source>
</reference>
<gene>
    <name evidence="2" type="ORF">O181_069807</name>
</gene>
<accession>A0A9Q3F202</accession>
<comment type="caution">
    <text evidence="2">The sequence shown here is derived from an EMBL/GenBank/DDBJ whole genome shotgun (WGS) entry which is preliminary data.</text>
</comment>
<evidence type="ECO:0000259" key="1">
    <source>
        <dbReference type="Pfam" id="PF25597"/>
    </source>
</evidence>
<name>A0A9Q3F202_9BASI</name>
<protein>
    <recommendedName>
        <fullName evidence="1">Retroviral polymerase SH3-like domain-containing protein</fullName>
    </recommendedName>
</protein>
<evidence type="ECO:0000313" key="3">
    <source>
        <dbReference type="Proteomes" id="UP000765509"/>
    </source>
</evidence>
<feature type="non-terminal residue" evidence="2">
    <location>
        <position position="1"/>
    </location>
</feature>
<dbReference type="PANTHER" id="PTHR11439">
    <property type="entry name" value="GAG-POL-RELATED RETROTRANSPOSON"/>
    <property type="match status" value="1"/>
</dbReference>